<dbReference type="AlphaFoldDB" id="M8DLH9"/>
<accession>M8DLH9</accession>
<keyword evidence="7" id="KW-1185">Reference proteome</keyword>
<feature type="transmembrane region" description="Helical" evidence="5">
    <location>
        <begin position="69"/>
        <end position="87"/>
    </location>
</feature>
<organism evidence="6 7">
    <name type="scientific">Brevibacillus borstelensis AK1</name>
    <dbReference type="NCBI Taxonomy" id="1300222"/>
    <lineage>
        <taxon>Bacteria</taxon>
        <taxon>Bacillati</taxon>
        <taxon>Bacillota</taxon>
        <taxon>Bacilli</taxon>
        <taxon>Bacillales</taxon>
        <taxon>Paenibacillaceae</taxon>
        <taxon>Brevibacillus</taxon>
    </lineage>
</organism>
<dbReference type="STRING" id="1300222.I532_02010"/>
<evidence type="ECO:0000313" key="6">
    <source>
        <dbReference type="EMBL" id="EMT54342.1"/>
    </source>
</evidence>
<dbReference type="PATRIC" id="fig|1300222.3.peg.411"/>
<dbReference type="EMBL" id="APBN01000001">
    <property type="protein sequence ID" value="EMT54342.1"/>
    <property type="molecule type" value="Genomic_DNA"/>
</dbReference>
<evidence type="ECO:0000256" key="4">
    <source>
        <dbReference type="ARBA" id="ARBA00023136"/>
    </source>
</evidence>
<dbReference type="GeneID" id="89499298"/>
<evidence type="ECO:0000256" key="2">
    <source>
        <dbReference type="ARBA" id="ARBA00022692"/>
    </source>
</evidence>
<keyword evidence="3 5" id="KW-1133">Transmembrane helix</keyword>
<dbReference type="Pfam" id="PF04140">
    <property type="entry name" value="ICMT"/>
    <property type="match status" value="1"/>
</dbReference>
<keyword evidence="2 5" id="KW-0812">Transmembrane</keyword>
<evidence type="ECO:0000256" key="5">
    <source>
        <dbReference type="SAM" id="Phobius"/>
    </source>
</evidence>
<reference evidence="6 7" key="1">
    <citation type="submission" date="2013-03" db="EMBL/GenBank/DDBJ databases">
        <title>Assembly of a new bacterial strain Brevibacillus borstelensis AK1.</title>
        <authorList>
            <person name="Rajan I."/>
            <person name="PoliReddy D."/>
            <person name="Sugumar T."/>
            <person name="Rathinam K."/>
            <person name="Alqarawi S."/>
            <person name="Khalil A.B."/>
            <person name="Sivakumar N."/>
        </authorList>
    </citation>
    <scope>NUCLEOTIDE SEQUENCE [LARGE SCALE GENOMIC DNA]</scope>
    <source>
        <strain evidence="6 7">AK1</strain>
    </source>
</reference>
<comment type="caution">
    <text evidence="6">The sequence shown here is derived from an EMBL/GenBank/DDBJ whole genome shotgun (WGS) entry which is preliminary data.</text>
</comment>
<comment type="subcellular location">
    <subcellularLocation>
        <location evidence="1">Membrane</location>
        <topology evidence="1">Multi-pass membrane protein</topology>
    </subcellularLocation>
</comment>
<dbReference type="Gene3D" id="1.20.120.1630">
    <property type="match status" value="1"/>
</dbReference>
<name>M8DLH9_9BACL</name>
<evidence type="ECO:0000256" key="1">
    <source>
        <dbReference type="ARBA" id="ARBA00004141"/>
    </source>
</evidence>
<protein>
    <recommendedName>
        <fullName evidence="8">Isoprenylcysteine carboxyl methyltransferase</fullName>
    </recommendedName>
</protein>
<gene>
    <name evidence="6" type="ORF">I532_02010</name>
</gene>
<evidence type="ECO:0000256" key="3">
    <source>
        <dbReference type="ARBA" id="ARBA00022989"/>
    </source>
</evidence>
<evidence type="ECO:0000313" key="7">
    <source>
        <dbReference type="Proteomes" id="UP000012081"/>
    </source>
</evidence>
<dbReference type="GO" id="GO:0016020">
    <property type="term" value="C:membrane"/>
    <property type="evidence" value="ECO:0007669"/>
    <property type="project" value="UniProtKB-SubCell"/>
</dbReference>
<evidence type="ECO:0008006" key="8">
    <source>
        <dbReference type="Google" id="ProtNLM"/>
    </source>
</evidence>
<sequence length="169" mass="19980">MSFFLIVYMAVVLQRLLELRLASRNARYLRSIGGYEVGADHYKYIVFLHVGFFAALLAEGIWRKGMPAPWWPLSFSLFLFAQTLRYWCILTLGKRWNTRIIILPGAPPITRGPYRYIRHPNYWIVTIELFTLPLTFSAYVTAMFFTICNLWLLLRVRIPAEERAVYKHR</sequence>
<feature type="transmembrane region" description="Helical" evidence="5">
    <location>
        <begin position="42"/>
        <end position="62"/>
    </location>
</feature>
<dbReference type="RefSeq" id="WP_003386073.1">
    <property type="nucleotide sequence ID" value="NZ_APBN01000001.1"/>
</dbReference>
<keyword evidence="4 5" id="KW-0472">Membrane</keyword>
<dbReference type="InterPro" id="IPR007269">
    <property type="entry name" value="ICMT_MeTrfase"/>
</dbReference>
<dbReference type="OrthoDB" id="7203053at2"/>
<proteinExistence type="predicted"/>
<dbReference type="Proteomes" id="UP000012081">
    <property type="component" value="Unassembled WGS sequence"/>
</dbReference>
<dbReference type="GO" id="GO:0004671">
    <property type="term" value="F:protein C-terminal S-isoprenylcysteine carboxyl O-methyltransferase activity"/>
    <property type="evidence" value="ECO:0007669"/>
    <property type="project" value="InterPro"/>
</dbReference>